<dbReference type="SUPFAM" id="SSF57850">
    <property type="entry name" value="RING/U-box"/>
    <property type="match status" value="1"/>
</dbReference>
<keyword evidence="3" id="KW-0862">Zinc</keyword>
<keyword evidence="2" id="KW-0863">Zinc-finger</keyword>
<feature type="region of interest" description="Disordered" evidence="4">
    <location>
        <begin position="166"/>
        <end position="191"/>
    </location>
</feature>
<sequence>MEQLQFIQDHTKCDCCLDPFHFEPQTDDDATQQQPHRLSVAPMTGSRAPGTSASSRRYQHALSIQTTMASFKASQKNTKTKTNKKIKNKSGNKKIEPAKSRYPVTSCACNHIICKPCLIQYDVRSASNCDVRRRASSRFMACPLCQAPKSFSKRFTIDQSLMDGLKHTSTSASEDTTPTSSRGPISSVGAYRGHGSVKATIKIRSQSRDAAGMDADPENGGVDSDAFRKGYMKAGTDPMTVPLTTWPLLLDRINGVFGDDGRGSCPTATEDDKTTHREEAAETVTTAALPALSDYSVNLRLNMLHDMIRLGVTQNTELYGCIQAR</sequence>
<evidence type="ECO:0000256" key="4">
    <source>
        <dbReference type="SAM" id="MobiDB-lite"/>
    </source>
</evidence>
<dbReference type="GO" id="GO:0008270">
    <property type="term" value="F:zinc ion binding"/>
    <property type="evidence" value="ECO:0007669"/>
    <property type="project" value="UniProtKB-KW"/>
</dbReference>
<feature type="region of interest" description="Disordered" evidence="4">
    <location>
        <begin position="26"/>
        <end position="56"/>
    </location>
</feature>
<proteinExistence type="predicted"/>
<dbReference type="AlphaFoldDB" id="A0A7R9ZLU7"/>
<keyword evidence="1" id="KW-0479">Metal-binding</keyword>
<reference evidence="5" key="1">
    <citation type="submission" date="2021-01" db="EMBL/GenBank/DDBJ databases">
        <authorList>
            <person name="Corre E."/>
            <person name="Pelletier E."/>
            <person name="Niang G."/>
            <person name="Scheremetjew M."/>
            <person name="Finn R."/>
            <person name="Kale V."/>
            <person name="Holt S."/>
            <person name="Cochrane G."/>
            <person name="Meng A."/>
            <person name="Brown T."/>
            <person name="Cohen L."/>
        </authorList>
    </citation>
    <scope>NUCLEOTIDE SEQUENCE</scope>
    <source>
        <strain evidence="5">CCMP3328</strain>
    </source>
</reference>
<dbReference type="InterPro" id="IPR017907">
    <property type="entry name" value="Znf_RING_CS"/>
</dbReference>
<evidence type="ECO:0000256" key="1">
    <source>
        <dbReference type="ARBA" id="ARBA00022723"/>
    </source>
</evidence>
<protein>
    <recommendedName>
        <fullName evidence="6">RING-type domain-containing protein</fullName>
    </recommendedName>
</protein>
<feature type="region of interest" description="Disordered" evidence="4">
    <location>
        <begin position="73"/>
        <end position="95"/>
    </location>
</feature>
<feature type="region of interest" description="Disordered" evidence="4">
    <location>
        <begin position="261"/>
        <end position="281"/>
    </location>
</feature>
<gene>
    <name evidence="5" type="ORF">CAUS1442_LOCUS5795</name>
</gene>
<dbReference type="PROSITE" id="PS00518">
    <property type="entry name" value="ZF_RING_1"/>
    <property type="match status" value="1"/>
</dbReference>
<feature type="compositionally biased region" description="Polar residues" evidence="4">
    <location>
        <begin position="167"/>
        <end position="184"/>
    </location>
</feature>
<evidence type="ECO:0000313" key="5">
    <source>
        <dbReference type="EMBL" id="CAD8333693.1"/>
    </source>
</evidence>
<feature type="compositionally biased region" description="Basic and acidic residues" evidence="4">
    <location>
        <begin position="270"/>
        <end position="280"/>
    </location>
</feature>
<dbReference type="EMBL" id="HBEF01009230">
    <property type="protein sequence ID" value="CAD8333693.1"/>
    <property type="molecule type" value="Transcribed_RNA"/>
</dbReference>
<evidence type="ECO:0000256" key="3">
    <source>
        <dbReference type="ARBA" id="ARBA00022833"/>
    </source>
</evidence>
<name>A0A7R9ZLU7_9STRA</name>
<evidence type="ECO:0008006" key="6">
    <source>
        <dbReference type="Google" id="ProtNLM"/>
    </source>
</evidence>
<organism evidence="5">
    <name type="scientific">Craspedostauros australis</name>
    <dbReference type="NCBI Taxonomy" id="1486917"/>
    <lineage>
        <taxon>Eukaryota</taxon>
        <taxon>Sar</taxon>
        <taxon>Stramenopiles</taxon>
        <taxon>Ochrophyta</taxon>
        <taxon>Bacillariophyta</taxon>
        <taxon>Bacillariophyceae</taxon>
        <taxon>Bacillariophycidae</taxon>
        <taxon>Naviculales</taxon>
        <taxon>Naviculaceae</taxon>
        <taxon>Craspedostauros</taxon>
    </lineage>
</organism>
<feature type="compositionally biased region" description="Basic residues" evidence="4">
    <location>
        <begin position="78"/>
        <end position="92"/>
    </location>
</feature>
<accession>A0A7R9ZLU7</accession>
<evidence type="ECO:0000256" key="2">
    <source>
        <dbReference type="ARBA" id="ARBA00022771"/>
    </source>
</evidence>